<sequence length="115" mass="12106">MEREELERLLTGDDGASLAASAALRGGASYLICATSRPPTRSPRSTAADSSTPVRKGIDTTGLEHAVQLLSQHDQSVRLGQIWAADGTCAFMLFLSQDGSEILACTGVRQPSSDV</sequence>
<keyword evidence="3" id="KW-1185">Reference proteome</keyword>
<evidence type="ECO:0000313" key="2">
    <source>
        <dbReference type="EMBL" id="GAA2051369.1"/>
    </source>
</evidence>
<accession>A0ABP5GQY6</accession>
<evidence type="ECO:0000256" key="1">
    <source>
        <dbReference type="SAM" id="MobiDB-lite"/>
    </source>
</evidence>
<feature type="compositionally biased region" description="Low complexity" evidence="1">
    <location>
        <begin position="35"/>
        <end position="48"/>
    </location>
</feature>
<protein>
    <submittedName>
        <fullName evidence="2">Uncharacterized protein</fullName>
    </submittedName>
</protein>
<name>A0ABP5GQY6_9ACTN</name>
<reference evidence="3" key="1">
    <citation type="journal article" date="2019" name="Int. J. Syst. Evol. Microbiol.">
        <title>The Global Catalogue of Microorganisms (GCM) 10K type strain sequencing project: providing services to taxonomists for standard genome sequencing and annotation.</title>
        <authorList>
            <consortium name="The Broad Institute Genomics Platform"/>
            <consortium name="The Broad Institute Genome Sequencing Center for Infectious Disease"/>
            <person name="Wu L."/>
            <person name="Ma J."/>
        </authorList>
    </citation>
    <scope>NUCLEOTIDE SEQUENCE [LARGE SCALE GENOMIC DNA]</scope>
    <source>
        <strain evidence="3">JCM 14549</strain>
    </source>
</reference>
<gene>
    <name evidence="2" type="ORF">GCM10009757_24190</name>
</gene>
<proteinExistence type="predicted"/>
<feature type="region of interest" description="Disordered" evidence="1">
    <location>
        <begin position="35"/>
        <end position="56"/>
    </location>
</feature>
<evidence type="ECO:0000313" key="3">
    <source>
        <dbReference type="Proteomes" id="UP001403094"/>
    </source>
</evidence>
<comment type="caution">
    <text evidence="2">The sequence shown here is derived from an EMBL/GenBank/DDBJ whole genome shotgun (WGS) entry which is preliminary data.</text>
</comment>
<dbReference type="Proteomes" id="UP001403094">
    <property type="component" value="Unassembled WGS sequence"/>
</dbReference>
<dbReference type="EMBL" id="BAAANQ010000004">
    <property type="protein sequence ID" value="GAA2051369.1"/>
    <property type="molecule type" value="Genomic_DNA"/>
</dbReference>
<organism evidence="2 3">
    <name type="scientific">Streptomyces cheonanensis</name>
    <dbReference type="NCBI Taxonomy" id="312720"/>
    <lineage>
        <taxon>Bacteria</taxon>
        <taxon>Bacillati</taxon>
        <taxon>Actinomycetota</taxon>
        <taxon>Actinomycetes</taxon>
        <taxon>Kitasatosporales</taxon>
        <taxon>Streptomycetaceae</taxon>
        <taxon>Streptomyces</taxon>
    </lineage>
</organism>